<dbReference type="AlphaFoldDB" id="A0A9E8HN70"/>
<reference evidence="2" key="1">
    <citation type="submission" date="2022-07" db="EMBL/GenBank/DDBJ databases">
        <title>Alkalimarinus sp. nov., isolated from gut of a Alitta virens.</title>
        <authorList>
            <person name="Yang A.I."/>
            <person name="Shin N.-R."/>
        </authorList>
    </citation>
    <scope>NUCLEOTIDE SEQUENCE</scope>
    <source>
        <strain evidence="2">FA028</strain>
    </source>
</reference>
<dbReference type="SUPFAM" id="SSF54637">
    <property type="entry name" value="Thioesterase/thiol ester dehydrase-isomerase"/>
    <property type="match status" value="1"/>
</dbReference>
<sequence>MLQQASYSQPELDAMFNVANPPSMQLPQGQMRMIDRIVHISSTGGKYNRGEIIAEFDVLPDLWFFKCHFPGDPVMPGCLGVDALWQGLGFYLAWAGYEGKGRALGIGGVRFFGEVLPDASTVRYHVHIRRIFRKDIVMGIADGSVYVDGTEIYSAENIRTGLIPTEGMSTVS</sequence>
<gene>
    <name evidence="2" type="primary">fabA</name>
    <name evidence="2" type="ORF">NNL22_09950</name>
</gene>
<dbReference type="EC" id="4.2.1.59" evidence="2"/>
<name>A0A9E8HN70_9ALTE</name>
<keyword evidence="3" id="KW-1185">Reference proteome</keyword>
<dbReference type="Gene3D" id="3.10.129.10">
    <property type="entry name" value="Hotdog Thioesterase"/>
    <property type="match status" value="1"/>
</dbReference>
<keyword evidence="1 2" id="KW-0456">Lyase</keyword>
<dbReference type="NCBIfam" id="NF003509">
    <property type="entry name" value="PRK05174.1"/>
    <property type="match status" value="1"/>
</dbReference>
<evidence type="ECO:0000313" key="2">
    <source>
        <dbReference type="EMBL" id="UZW73376.1"/>
    </source>
</evidence>
<proteinExistence type="predicted"/>
<dbReference type="RefSeq" id="WP_251809518.1">
    <property type="nucleotide sequence ID" value="NZ_CP101527.1"/>
</dbReference>
<dbReference type="GO" id="GO:0019171">
    <property type="term" value="F:(3R)-hydroxyacyl-[acyl-carrier-protein] dehydratase activity"/>
    <property type="evidence" value="ECO:0007669"/>
    <property type="project" value="UniProtKB-EC"/>
</dbReference>
<keyword evidence="2" id="KW-0413">Isomerase</keyword>
<dbReference type="KEGG" id="asem:NNL22_09950"/>
<dbReference type="InterPro" id="IPR029069">
    <property type="entry name" value="HotDog_dom_sf"/>
</dbReference>
<dbReference type="InterPro" id="IPR013114">
    <property type="entry name" value="FabA_FabZ"/>
</dbReference>
<dbReference type="GO" id="GO:0034017">
    <property type="term" value="F:trans-2-decenoyl-acyl-carrier-protein isomerase activity"/>
    <property type="evidence" value="ECO:0007669"/>
    <property type="project" value="UniProtKB-EC"/>
</dbReference>
<dbReference type="EC" id="5.3.3.14" evidence="2"/>
<dbReference type="PANTHER" id="PTHR30272">
    <property type="entry name" value="3-HYDROXYACYL-[ACYL-CARRIER-PROTEIN] DEHYDRATASE"/>
    <property type="match status" value="1"/>
</dbReference>
<evidence type="ECO:0000313" key="3">
    <source>
        <dbReference type="Proteomes" id="UP001164472"/>
    </source>
</evidence>
<protein>
    <submittedName>
        <fullName evidence="2">Bifunctional 3-hydroxydecanoyl-ACP dehydratase/trans-2-decenoyl-ACP isomerase</fullName>
        <ecNumber evidence="2">4.2.1.59</ecNumber>
        <ecNumber evidence="2">5.3.3.14</ecNumber>
    </submittedName>
</protein>
<organism evidence="2 3">
    <name type="scientific">Alkalimarinus sediminis</name>
    <dbReference type="NCBI Taxonomy" id="1632866"/>
    <lineage>
        <taxon>Bacteria</taxon>
        <taxon>Pseudomonadati</taxon>
        <taxon>Pseudomonadota</taxon>
        <taxon>Gammaproteobacteria</taxon>
        <taxon>Alteromonadales</taxon>
        <taxon>Alteromonadaceae</taxon>
        <taxon>Alkalimarinus</taxon>
    </lineage>
</organism>
<dbReference type="PANTHER" id="PTHR30272:SF8">
    <property type="entry name" value="3-HYDROXYDECANOYL-[ACYL-CARRIER-PROTEIN] DEHYDRATASE"/>
    <property type="match status" value="1"/>
</dbReference>
<evidence type="ECO:0000256" key="1">
    <source>
        <dbReference type="ARBA" id="ARBA00023239"/>
    </source>
</evidence>
<dbReference type="Pfam" id="PF07977">
    <property type="entry name" value="FabA"/>
    <property type="match status" value="1"/>
</dbReference>
<dbReference type="EMBL" id="CP101527">
    <property type="protein sequence ID" value="UZW73376.1"/>
    <property type="molecule type" value="Genomic_DNA"/>
</dbReference>
<dbReference type="Proteomes" id="UP001164472">
    <property type="component" value="Chromosome"/>
</dbReference>
<accession>A0A9E8HN70</accession>